<dbReference type="EMBL" id="LAZR01010814">
    <property type="protein sequence ID" value="KKM64914.1"/>
    <property type="molecule type" value="Genomic_DNA"/>
</dbReference>
<keyword evidence="1" id="KW-0472">Membrane</keyword>
<name>A0A0F9J5A4_9ZZZZ</name>
<proteinExistence type="predicted"/>
<reference evidence="2" key="1">
    <citation type="journal article" date="2015" name="Nature">
        <title>Complex archaea that bridge the gap between prokaryotes and eukaryotes.</title>
        <authorList>
            <person name="Spang A."/>
            <person name="Saw J.H."/>
            <person name="Jorgensen S.L."/>
            <person name="Zaremba-Niedzwiedzka K."/>
            <person name="Martijn J."/>
            <person name="Lind A.E."/>
            <person name="van Eijk R."/>
            <person name="Schleper C."/>
            <person name="Guy L."/>
            <person name="Ettema T.J."/>
        </authorList>
    </citation>
    <scope>NUCLEOTIDE SEQUENCE</scope>
</reference>
<feature type="transmembrane region" description="Helical" evidence="1">
    <location>
        <begin position="160"/>
        <end position="188"/>
    </location>
</feature>
<accession>A0A0F9J5A4</accession>
<keyword evidence="1" id="KW-0812">Transmembrane</keyword>
<evidence type="ECO:0000313" key="2">
    <source>
        <dbReference type="EMBL" id="KKM64914.1"/>
    </source>
</evidence>
<feature type="transmembrane region" description="Helical" evidence="1">
    <location>
        <begin position="118"/>
        <end position="140"/>
    </location>
</feature>
<dbReference type="AlphaFoldDB" id="A0A0F9J5A4"/>
<feature type="transmembrane region" description="Helical" evidence="1">
    <location>
        <begin position="27"/>
        <end position="53"/>
    </location>
</feature>
<gene>
    <name evidence="2" type="ORF">LCGC14_1496580</name>
</gene>
<keyword evidence="1" id="KW-1133">Transmembrane helix</keyword>
<evidence type="ECO:0008006" key="3">
    <source>
        <dbReference type="Google" id="ProtNLM"/>
    </source>
</evidence>
<comment type="caution">
    <text evidence="2">The sequence shown here is derived from an EMBL/GenBank/DDBJ whole genome shotgun (WGS) entry which is preliminary data.</text>
</comment>
<protein>
    <recommendedName>
        <fullName evidence="3">DUF973 family protein</fullName>
    </recommendedName>
</protein>
<sequence length="195" mass="20085">MKKIIEIGLRMKAAGEFRRSERGVMDIGAILLMGIGMVFLAVGFIIFPIVTTATDALLAYEFTTNTAITDASFTGFTAVIGITPLLILIGFISAAVFAMFLGVRIAKGGGGTKLDLGSLLLLGVSMIFIAIGLIILPVALDGIATVIHGGGAGVNPLYIGLSPILLVTPLLILISFVSAAVISGFFGIKRVGGST</sequence>
<organism evidence="2">
    <name type="scientific">marine sediment metagenome</name>
    <dbReference type="NCBI Taxonomy" id="412755"/>
    <lineage>
        <taxon>unclassified sequences</taxon>
        <taxon>metagenomes</taxon>
        <taxon>ecological metagenomes</taxon>
    </lineage>
</organism>
<evidence type="ECO:0000256" key="1">
    <source>
        <dbReference type="SAM" id="Phobius"/>
    </source>
</evidence>
<feature type="transmembrane region" description="Helical" evidence="1">
    <location>
        <begin position="73"/>
        <end position="106"/>
    </location>
</feature>